<protein>
    <recommendedName>
        <fullName evidence="1">DUF6738 domain-containing protein</fullName>
    </recommendedName>
</protein>
<gene>
    <name evidence="2" type="ORF">KK1_046039</name>
</gene>
<keyword evidence="3" id="KW-1185">Reference proteome</keyword>
<dbReference type="Proteomes" id="UP000075243">
    <property type="component" value="Unassembled WGS sequence"/>
</dbReference>
<evidence type="ECO:0000259" key="1">
    <source>
        <dbReference type="Pfam" id="PF20523"/>
    </source>
</evidence>
<dbReference type="InterPro" id="IPR046626">
    <property type="entry name" value="DUF6738"/>
</dbReference>
<dbReference type="InterPro" id="IPR021109">
    <property type="entry name" value="Peptidase_aspartic_dom_sf"/>
</dbReference>
<dbReference type="Gene3D" id="2.40.70.10">
    <property type="entry name" value="Acid Proteases"/>
    <property type="match status" value="1"/>
</dbReference>
<evidence type="ECO:0000313" key="3">
    <source>
        <dbReference type="Proteomes" id="UP000075243"/>
    </source>
</evidence>
<dbReference type="PANTHER" id="PTHR33067">
    <property type="entry name" value="RNA-DIRECTED DNA POLYMERASE-RELATED"/>
    <property type="match status" value="1"/>
</dbReference>
<dbReference type="PANTHER" id="PTHR33067:SF9">
    <property type="entry name" value="RNA-DIRECTED DNA POLYMERASE"/>
    <property type="match status" value="1"/>
</dbReference>
<organism evidence="2 3">
    <name type="scientific">Cajanus cajan</name>
    <name type="common">Pigeon pea</name>
    <name type="synonym">Cajanus indicus</name>
    <dbReference type="NCBI Taxonomy" id="3821"/>
    <lineage>
        <taxon>Eukaryota</taxon>
        <taxon>Viridiplantae</taxon>
        <taxon>Streptophyta</taxon>
        <taxon>Embryophyta</taxon>
        <taxon>Tracheophyta</taxon>
        <taxon>Spermatophyta</taxon>
        <taxon>Magnoliopsida</taxon>
        <taxon>eudicotyledons</taxon>
        <taxon>Gunneridae</taxon>
        <taxon>Pentapetalae</taxon>
        <taxon>rosids</taxon>
        <taxon>fabids</taxon>
        <taxon>Fabales</taxon>
        <taxon>Fabaceae</taxon>
        <taxon>Papilionoideae</taxon>
        <taxon>50 kb inversion clade</taxon>
        <taxon>NPAAA clade</taxon>
        <taxon>indigoferoid/millettioid clade</taxon>
        <taxon>Phaseoleae</taxon>
        <taxon>Cajanus</taxon>
    </lineage>
</organism>
<dbReference type="Pfam" id="PF20523">
    <property type="entry name" value="DUF6738"/>
    <property type="match status" value="1"/>
</dbReference>
<dbReference type="Gramene" id="C.cajan_44653.t">
    <property type="protein sequence ID" value="C.cajan_44653.t"/>
    <property type="gene ID" value="C.cajan_44653"/>
</dbReference>
<feature type="domain" description="DUF6738" evidence="1">
    <location>
        <begin position="1"/>
        <end position="76"/>
    </location>
</feature>
<name>A0A151QS43_CAJCA</name>
<dbReference type="AlphaFoldDB" id="A0A151QS43"/>
<proteinExistence type="predicted"/>
<dbReference type="CDD" id="cd00303">
    <property type="entry name" value="retropepsin_like"/>
    <property type="match status" value="1"/>
</dbReference>
<dbReference type="EMBL" id="KQ484978">
    <property type="protein sequence ID" value="KYP33130.1"/>
    <property type="molecule type" value="Genomic_DNA"/>
</dbReference>
<reference evidence="2" key="1">
    <citation type="journal article" date="2012" name="Nat. Biotechnol.">
        <title>Draft genome sequence of pigeonpea (Cajanus cajan), an orphan legume crop of resource-poor farmers.</title>
        <authorList>
            <person name="Varshney R.K."/>
            <person name="Chen W."/>
            <person name="Li Y."/>
            <person name="Bharti A.K."/>
            <person name="Saxena R.K."/>
            <person name="Schlueter J.A."/>
            <person name="Donoghue M.T."/>
            <person name="Azam S."/>
            <person name="Fan G."/>
            <person name="Whaley A.M."/>
            <person name="Farmer A.D."/>
            <person name="Sheridan J."/>
            <person name="Iwata A."/>
            <person name="Tuteja R."/>
            <person name="Penmetsa R.V."/>
            <person name="Wu W."/>
            <person name="Upadhyaya H.D."/>
            <person name="Yang S.P."/>
            <person name="Shah T."/>
            <person name="Saxena K.B."/>
            <person name="Michael T."/>
            <person name="McCombie W.R."/>
            <person name="Yang B."/>
            <person name="Zhang G."/>
            <person name="Yang H."/>
            <person name="Wang J."/>
            <person name="Spillane C."/>
            <person name="Cook D.R."/>
            <person name="May G.D."/>
            <person name="Xu X."/>
            <person name="Jackson S.A."/>
        </authorList>
    </citation>
    <scope>NUCLEOTIDE SEQUENCE [LARGE SCALE GENOMIC DNA]</scope>
</reference>
<evidence type="ECO:0000313" key="2">
    <source>
        <dbReference type="EMBL" id="KYP33130.1"/>
    </source>
</evidence>
<sequence>MTRSNPDFLHQFDPEIDRTFHRLIREHIIPPLDSHSHSHSHSDSLSVTVASELDSIQIENMGEQPYNGPRERTLREMAALDFTYESLCIQYPEEDVPFVLKIGLIHLLPKFHGHMLLQYFYEGLNNMERSMIDAASGGAIGDMTPTEARHLIEKMASNSQQFSTRNDNAIVIRRVHDVATDTDKKLERVNEHPEAYAANIYNRPPVPTNPKNVSAITLRSGKQIDIPTLVPPPPASAPVPVPVPTFSPNQNDEQIGARNFHAGGPSSSTNSDLIPLPFPPKLIPSKKMEEVDKEILETFKKVEVNIPLLDAIKQIPRYAKFLKDLCTHKRKLKGNERINMGRNVSTLIGKSIPHIPEKCKDLGTFCVPCIIGNSKFENAMLDLGASINVMPLSIFNSLSLGPMQPTSVVIQLENRSVAHPIGFIEDVLVWVGELIFPADFYVLDMEEGFSHGSAPIILGRPFWKTTRTKIDVYAGTLSMEFGDNIVHFNILDATLIWILF</sequence>
<accession>A0A151QS43</accession>
<dbReference type="OMA" id="IVIRRVH"/>